<feature type="transmembrane region" description="Helical" evidence="1">
    <location>
        <begin position="6"/>
        <end position="22"/>
    </location>
</feature>
<reference evidence="2 3" key="1">
    <citation type="submission" date="2022-08" db="EMBL/GenBank/DDBJ databases">
        <title>Proteogenomics of the novel Dehalobacterium formicoaceticum strain EZ94 highlights a key role of methyltransferases during anaerobic dichloromethane degradation.</title>
        <authorList>
            <person name="Wasmund K."/>
        </authorList>
    </citation>
    <scope>NUCLEOTIDE SEQUENCE [LARGE SCALE GENOMIC DNA]</scope>
    <source>
        <strain evidence="2 3">EZ94</strain>
    </source>
</reference>
<sequence length="98" mass="11445">MQEIIFIYYLVLNAVTFLLMGWDKRQSQKRGRRISEKSLLLLGILGGFFGAWVGMRLFRHKTKHHYFAAVYLASFLLHIVIIWGLWSKYGVVTLGKLI</sequence>
<dbReference type="Pfam" id="PF06961">
    <property type="entry name" value="DUF1294"/>
    <property type="match status" value="1"/>
</dbReference>
<proteinExistence type="predicted"/>
<keyword evidence="1" id="KW-0812">Transmembrane</keyword>
<keyword evidence="1" id="KW-0472">Membrane</keyword>
<evidence type="ECO:0000313" key="2">
    <source>
        <dbReference type="EMBL" id="MCR6545076.1"/>
    </source>
</evidence>
<evidence type="ECO:0000313" key="3">
    <source>
        <dbReference type="Proteomes" id="UP001524944"/>
    </source>
</evidence>
<name>A0ABT1Y2I5_9FIRM</name>
<feature type="transmembrane region" description="Helical" evidence="1">
    <location>
        <begin position="66"/>
        <end position="86"/>
    </location>
</feature>
<evidence type="ECO:0000256" key="1">
    <source>
        <dbReference type="SAM" id="Phobius"/>
    </source>
</evidence>
<feature type="transmembrane region" description="Helical" evidence="1">
    <location>
        <begin position="34"/>
        <end position="54"/>
    </location>
</feature>
<gene>
    <name evidence="2" type="ORF">NVS47_06030</name>
</gene>
<dbReference type="EMBL" id="JANPWE010000002">
    <property type="protein sequence ID" value="MCR6545076.1"/>
    <property type="molecule type" value="Genomic_DNA"/>
</dbReference>
<dbReference type="InterPro" id="IPR010718">
    <property type="entry name" value="DUF1294"/>
</dbReference>
<organism evidence="2 3">
    <name type="scientific">Dehalobacterium formicoaceticum</name>
    <dbReference type="NCBI Taxonomy" id="51515"/>
    <lineage>
        <taxon>Bacteria</taxon>
        <taxon>Bacillati</taxon>
        <taxon>Bacillota</taxon>
        <taxon>Clostridia</taxon>
        <taxon>Eubacteriales</taxon>
        <taxon>Peptococcaceae</taxon>
        <taxon>Dehalobacterium</taxon>
    </lineage>
</organism>
<accession>A0ABT1Y2I5</accession>
<dbReference type="RefSeq" id="WP_242965348.1">
    <property type="nucleotide sequence ID" value="NZ_CP022121.1"/>
</dbReference>
<comment type="caution">
    <text evidence="2">The sequence shown here is derived from an EMBL/GenBank/DDBJ whole genome shotgun (WGS) entry which is preliminary data.</text>
</comment>
<protein>
    <submittedName>
        <fullName evidence="2">DUF1294 domain-containing protein</fullName>
    </submittedName>
</protein>
<keyword evidence="3" id="KW-1185">Reference proteome</keyword>
<dbReference type="Proteomes" id="UP001524944">
    <property type="component" value="Unassembled WGS sequence"/>
</dbReference>
<keyword evidence="1" id="KW-1133">Transmembrane helix</keyword>